<keyword evidence="3" id="KW-1185">Reference proteome</keyword>
<dbReference type="STRING" id="545695.TREAZ_0606"/>
<feature type="region of interest" description="Disordered" evidence="1">
    <location>
        <begin position="113"/>
        <end position="140"/>
    </location>
</feature>
<feature type="compositionally biased region" description="Basic and acidic residues" evidence="1">
    <location>
        <begin position="118"/>
        <end position="129"/>
    </location>
</feature>
<dbReference type="InParanoid" id="F5YBH9"/>
<evidence type="ECO:0000313" key="3">
    <source>
        <dbReference type="Proteomes" id="UP000009222"/>
    </source>
</evidence>
<gene>
    <name evidence="2" type="ordered locus">TREAZ_0606</name>
</gene>
<dbReference type="AlphaFoldDB" id="F5YBH9"/>
<accession>F5YBH9</accession>
<evidence type="ECO:0000313" key="2">
    <source>
        <dbReference type="EMBL" id="AEF82492.1"/>
    </source>
</evidence>
<reference evidence="3" key="1">
    <citation type="submission" date="2009-12" db="EMBL/GenBank/DDBJ databases">
        <title>Complete sequence of Treponema azotonutricium strain ZAS-9.</title>
        <authorList>
            <person name="Tetu S.G."/>
            <person name="Matson E."/>
            <person name="Ren Q."/>
            <person name="Seshadri R."/>
            <person name="Elbourne L."/>
            <person name="Hassan K.A."/>
            <person name="Durkin A."/>
            <person name="Radune D."/>
            <person name="Mohamoud Y."/>
            <person name="Shay R."/>
            <person name="Jin S."/>
            <person name="Zhang X."/>
            <person name="Lucey K."/>
            <person name="Ballor N.R."/>
            <person name="Ottesen E."/>
            <person name="Rosenthal R."/>
            <person name="Allen A."/>
            <person name="Leadbetter J.R."/>
            <person name="Paulsen I.T."/>
        </authorList>
    </citation>
    <scope>NUCLEOTIDE SEQUENCE [LARGE SCALE GENOMIC DNA]</scope>
    <source>
        <strain evidence="3">ATCC BAA-888 / DSM 13862 / ZAS-9</strain>
    </source>
</reference>
<reference evidence="2 3" key="2">
    <citation type="journal article" date="2011" name="ISME J.">
        <title>RNA-seq reveals cooperative metabolic interactions between two termite-gut spirochete species in co-culture.</title>
        <authorList>
            <person name="Rosenthal A.Z."/>
            <person name="Matson E.G."/>
            <person name="Eldar A."/>
            <person name="Leadbetter J.R."/>
        </authorList>
    </citation>
    <scope>NUCLEOTIDE SEQUENCE [LARGE SCALE GENOMIC DNA]</scope>
    <source>
        <strain evidence="3">ATCC BAA-888 / DSM 13862 / ZAS-9</strain>
    </source>
</reference>
<dbReference type="Proteomes" id="UP000009222">
    <property type="component" value="Chromosome"/>
</dbReference>
<dbReference type="KEGG" id="taz:TREAZ_0606"/>
<protein>
    <submittedName>
        <fullName evidence="2">Uncharacterized protein</fullName>
    </submittedName>
</protein>
<sequence>MKDDINALAFYPAEQVESAFKKMKNAIGTEKEAAAFAQFARQMMRLYDEGSQYTVLESPENTRRKILDVCFELGSIHARLIKDIDFILGIGHRYDDKFDALGGAWDEREAYRTGATPEEVRRKDREENRLSYFAHPEAKE</sequence>
<name>F5YBH9_LEAAZ</name>
<proteinExistence type="predicted"/>
<organism evidence="2 3">
    <name type="scientific">Leadbettera azotonutricia (strain ATCC BAA-888 / DSM 13862 / ZAS-9)</name>
    <name type="common">Treponema azotonutricium</name>
    <dbReference type="NCBI Taxonomy" id="545695"/>
    <lineage>
        <taxon>Bacteria</taxon>
        <taxon>Pseudomonadati</taxon>
        <taxon>Spirochaetota</taxon>
        <taxon>Spirochaetia</taxon>
        <taxon>Spirochaetales</taxon>
        <taxon>Breznakiellaceae</taxon>
        <taxon>Leadbettera</taxon>
    </lineage>
</organism>
<evidence type="ECO:0000256" key="1">
    <source>
        <dbReference type="SAM" id="MobiDB-lite"/>
    </source>
</evidence>
<dbReference type="RefSeq" id="WP_015711355.1">
    <property type="nucleotide sequence ID" value="NC_015577.1"/>
</dbReference>
<dbReference type="HOGENOM" id="CLU_1834291_0_0_12"/>
<dbReference type="EMBL" id="CP001841">
    <property type="protein sequence ID" value="AEF82492.1"/>
    <property type="molecule type" value="Genomic_DNA"/>
</dbReference>